<dbReference type="EMBL" id="JAAGMB010000422">
    <property type="protein sequence ID" value="NEB18592.1"/>
    <property type="molecule type" value="Genomic_DNA"/>
</dbReference>
<feature type="non-terminal residue" evidence="2">
    <location>
        <position position="1"/>
    </location>
</feature>
<keyword evidence="2" id="KW-0418">Kinase</keyword>
<proteinExistence type="predicted"/>
<gene>
    <name evidence="2" type="ORF">G3I46_19085</name>
</gene>
<feature type="compositionally biased region" description="Basic and acidic residues" evidence="1">
    <location>
        <begin position="111"/>
        <end position="121"/>
    </location>
</feature>
<dbReference type="Proteomes" id="UP000469545">
    <property type="component" value="Unassembled WGS sequence"/>
</dbReference>
<dbReference type="AlphaFoldDB" id="A0A6N9UU64"/>
<accession>A0A6N9UU64</accession>
<feature type="compositionally biased region" description="Basic and acidic residues" evidence="1">
    <location>
        <begin position="31"/>
        <end position="44"/>
    </location>
</feature>
<organism evidence="2 3">
    <name type="scientific">Streptomyces coelicoflavus</name>
    <dbReference type="NCBI Taxonomy" id="285562"/>
    <lineage>
        <taxon>Bacteria</taxon>
        <taxon>Bacillati</taxon>
        <taxon>Actinomycetota</taxon>
        <taxon>Actinomycetes</taxon>
        <taxon>Kitasatosporales</taxon>
        <taxon>Streptomycetaceae</taxon>
        <taxon>Streptomyces</taxon>
    </lineage>
</organism>
<dbReference type="GO" id="GO:0016301">
    <property type="term" value="F:kinase activity"/>
    <property type="evidence" value="ECO:0007669"/>
    <property type="project" value="UniProtKB-KW"/>
</dbReference>
<keyword evidence="3" id="KW-1185">Reference proteome</keyword>
<evidence type="ECO:0000313" key="3">
    <source>
        <dbReference type="Proteomes" id="UP000469545"/>
    </source>
</evidence>
<keyword evidence="2" id="KW-0808">Transferase</keyword>
<evidence type="ECO:0000313" key="2">
    <source>
        <dbReference type="EMBL" id="NEB18592.1"/>
    </source>
</evidence>
<protein>
    <submittedName>
        <fullName evidence="2">Histidine kinase</fullName>
    </submittedName>
</protein>
<feature type="region of interest" description="Disordered" evidence="1">
    <location>
        <begin position="1"/>
        <end position="121"/>
    </location>
</feature>
<comment type="caution">
    <text evidence="2">The sequence shown here is derived from an EMBL/GenBank/DDBJ whole genome shotgun (WGS) entry which is preliminary data.</text>
</comment>
<reference evidence="2 3" key="1">
    <citation type="submission" date="2020-01" db="EMBL/GenBank/DDBJ databases">
        <title>Insect and environment-associated Actinomycetes.</title>
        <authorList>
            <person name="Currrie C."/>
            <person name="Chevrette M."/>
            <person name="Carlson C."/>
            <person name="Stubbendieck R."/>
            <person name="Wendt-Pienkowski E."/>
        </authorList>
    </citation>
    <scope>NUCLEOTIDE SEQUENCE [LARGE SCALE GENOMIC DNA]</scope>
    <source>
        <strain evidence="2 3">SID14172</strain>
    </source>
</reference>
<sequence length="121" mass="12577">SRDASPGGTAEERGGLTPLPRRVPQTSLAAELRDEDHDGRRDGAHGPSGDDYADFTAERAASSLAGFQRGTLRAHTDDDTADTADTDATDPGIRTDADGPAPSAAPSTPPADRRPPTKDSR</sequence>
<name>A0A6N9UU64_9ACTN</name>
<evidence type="ECO:0000256" key="1">
    <source>
        <dbReference type="SAM" id="MobiDB-lite"/>
    </source>
</evidence>
<feature type="compositionally biased region" description="Acidic residues" evidence="1">
    <location>
        <begin position="79"/>
        <end position="88"/>
    </location>
</feature>